<protein>
    <submittedName>
        <fullName evidence="2">Uncharacterized protein</fullName>
    </submittedName>
</protein>
<feature type="region of interest" description="Disordered" evidence="1">
    <location>
        <begin position="1"/>
        <end position="36"/>
    </location>
</feature>
<accession>A0A4Y9ZLD4</accession>
<dbReference type="EMBL" id="SFCI01001809">
    <property type="protein sequence ID" value="TFY74907.1"/>
    <property type="molecule type" value="Genomic_DNA"/>
</dbReference>
<keyword evidence="3" id="KW-1185">Reference proteome</keyword>
<proteinExistence type="predicted"/>
<feature type="region of interest" description="Disordered" evidence="1">
    <location>
        <begin position="262"/>
        <end position="281"/>
    </location>
</feature>
<reference evidence="2 3" key="1">
    <citation type="submission" date="2019-02" db="EMBL/GenBank/DDBJ databases">
        <title>Genome sequencing of the rare red list fungi Hericium alpestre (H. flagellum).</title>
        <authorList>
            <person name="Buettner E."/>
            <person name="Kellner H."/>
        </authorList>
    </citation>
    <scope>NUCLEOTIDE SEQUENCE [LARGE SCALE GENOMIC DNA]</scope>
    <source>
        <strain evidence="2 3">DSM 108284</strain>
    </source>
</reference>
<dbReference type="OrthoDB" id="6511194at2759"/>
<feature type="region of interest" description="Disordered" evidence="1">
    <location>
        <begin position="74"/>
        <end position="99"/>
    </location>
</feature>
<comment type="caution">
    <text evidence="2">The sequence shown here is derived from an EMBL/GenBank/DDBJ whole genome shotgun (WGS) entry which is preliminary data.</text>
</comment>
<feature type="region of interest" description="Disordered" evidence="1">
    <location>
        <begin position="520"/>
        <end position="541"/>
    </location>
</feature>
<gene>
    <name evidence="2" type="ORF">EWM64_g9104</name>
</gene>
<evidence type="ECO:0000313" key="2">
    <source>
        <dbReference type="EMBL" id="TFY74907.1"/>
    </source>
</evidence>
<dbReference type="AlphaFoldDB" id="A0A4Y9ZLD4"/>
<organism evidence="2 3">
    <name type="scientific">Hericium alpestre</name>
    <dbReference type="NCBI Taxonomy" id="135208"/>
    <lineage>
        <taxon>Eukaryota</taxon>
        <taxon>Fungi</taxon>
        <taxon>Dikarya</taxon>
        <taxon>Basidiomycota</taxon>
        <taxon>Agaricomycotina</taxon>
        <taxon>Agaricomycetes</taxon>
        <taxon>Russulales</taxon>
        <taxon>Hericiaceae</taxon>
        <taxon>Hericium</taxon>
    </lineage>
</organism>
<sequence length="724" mass="79309">MGKLKKSLSLRMQNLPFSKKRKAEAPVQGSPSVGKENVSCFSTRENQMAHHTINQIPPVDNPLKRARTASGRVISIPGQGSFSDAEHSASNDTSQSASDGLPAAAITDRIPTVHVQDDELVAIRGEDEHVPLVVMDAIERDNAVMEGAGESDASTGAVTEMGERAIAHADAIAGSDALMEGSLLVSVDSSESAMDIGQHEVDDSRNGASGIPAHLRHDTMTTIEQRTADAGNSWLESFLAGLNPGTANSWFNSVVAELDRRRRGERERRLGSEGLGDDGLEAKYSTEDKGIWGIDEDFDLVCNADWTMPSNDDEDAAWICSGEAFDVAAGVLDGMNDIVMIISKLAHCVDHQLEDDIMKRRVLERIADELGNAANTFRHAASLYFEAGAIDSVVDAFDEAEKGFKGSSTMLHAFLRERNGFDRLVVLHDFISLDLFEKAATAFERTVFASAATPAFRAMAEAFIRLNECSWSTIRPGEEMEGLTAETWNMVELARESFCDATTLLARVAEAYMWAGEDEDQLLNDPSNDNEPIAAPPSPEAARDIDVESLEGDTASIIEIPESTEESNRVRSSLWSTPIPAPPREECEAALVQIGSILRPPRDNGLGHKAFDGDELTRTRLLMMEMLLRMYSSPPLLKSLAMVGWIEASWDVAHLHGKSTHTAKRLRQWTRAFLKNPENLPQHLYGTWKSSMLANEDFADELKLHLQIVGKYVSARDIRGFQSS</sequence>
<name>A0A4Y9ZLD4_9AGAM</name>
<dbReference type="Proteomes" id="UP000298061">
    <property type="component" value="Unassembled WGS sequence"/>
</dbReference>
<evidence type="ECO:0000256" key="1">
    <source>
        <dbReference type="SAM" id="MobiDB-lite"/>
    </source>
</evidence>
<evidence type="ECO:0000313" key="3">
    <source>
        <dbReference type="Proteomes" id="UP000298061"/>
    </source>
</evidence>
<feature type="compositionally biased region" description="Basic and acidic residues" evidence="1">
    <location>
        <begin position="262"/>
        <end position="271"/>
    </location>
</feature>